<protein>
    <submittedName>
        <fullName evidence="3">Uncharacterized protein</fullName>
    </submittedName>
</protein>
<feature type="signal peptide" evidence="2">
    <location>
        <begin position="1"/>
        <end position="17"/>
    </location>
</feature>
<feature type="chain" id="PRO_5030824590" evidence="2">
    <location>
        <begin position="18"/>
        <end position="100"/>
    </location>
</feature>
<proteinExistence type="predicted"/>
<name>A0A7S3N8L6_9SPIT</name>
<dbReference type="EMBL" id="HBII01015175">
    <property type="protein sequence ID" value="CAE0347522.1"/>
    <property type="molecule type" value="Transcribed_RNA"/>
</dbReference>
<feature type="region of interest" description="Disordered" evidence="1">
    <location>
        <begin position="62"/>
        <end position="100"/>
    </location>
</feature>
<keyword evidence="2" id="KW-0732">Signal</keyword>
<sequence>MFFMLWCVLQYLRILLLIKHQKDVKNGADHLINIKHFHSDSFKSKEDDAIFPTNSDFYKVAQKSKQQETTAAEKPESNTRTINKKKTRRSFDDEAIKYLG</sequence>
<evidence type="ECO:0000256" key="2">
    <source>
        <dbReference type="SAM" id="SignalP"/>
    </source>
</evidence>
<dbReference type="AlphaFoldDB" id="A0A7S3N8L6"/>
<accession>A0A7S3N8L6</accession>
<feature type="compositionally biased region" description="Basic and acidic residues" evidence="1">
    <location>
        <begin position="89"/>
        <end position="100"/>
    </location>
</feature>
<gene>
    <name evidence="3" type="ORF">EHAR0213_LOCUS6433</name>
</gene>
<evidence type="ECO:0000256" key="1">
    <source>
        <dbReference type="SAM" id="MobiDB-lite"/>
    </source>
</evidence>
<evidence type="ECO:0000313" key="3">
    <source>
        <dbReference type="EMBL" id="CAE0347522.1"/>
    </source>
</evidence>
<reference evidence="3" key="1">
    <citation type="submission" date="2021-01" db="EMBL/GenBank/DDBJ databases">
        <authorList>
            <person name="Corre E."/>
            <person name="Pelletier E."/>
            <person name="Niang G."/>
            <person name="Scheremetjew M."/>
            <person name="Finn R."/>
            <person name="Kale V."/>
            <person name="Holt S."/>
            <person name="Cochrane G."/>
            <person name="Meng A."/>
            <person name="Brown T."/>
            <person name="Cohen L."/>
        </authorList>
    </citation>
    <scope>NUCLEOTIDE SEQUENCE</scope>
    <source>
        <strain evidence="3">FSP1.4</strain>
    </source>
</reference>
<organism evidence="3">
    <name type="scientific">Euplotes harpa</name>
    <dbReference type="NCBI Taxonomy" id="151035"/>
    <lineage>
        <taxon>Eukaryota</taxon>
        <taxon>Sar</taxon>
        <taxon>Alveolata</taxon>
        <taxon>Ciliophora</taxon>
        <taxon>Intramacronucleata</taxon>
        <taxon>Spirotrichea</taxon>
        <taxon>Hypotrichia</taxon>
        <taxon>Euplotida</taxon>
        <taxon>Euplotidae</taxon>
        <taxon>Euplotes</taxon>
    </lineage>
</organism>